<evidence type="ECO:0000313" key="10">
    <source>
        <dbReference type="EMBL" id="MDT8903097.1"/>
    </source>
</evidence>
<dbReference type="GO" id="GO:0005524">
    <property type="term" value="F:ATP binding"/>
    <property type="evidence" value="ECO:0007669"/>
    <property type="project" value="UniProtKB-KW"/>
</dbReference>
<dbReference type="InterPro" id="IPR017871">
    <property type="entry name" value="ABC_transporter-like_CS"/>
</dbReference>
<dbReference type="PROSITE" id="PS00211">
    <property type="entry name" value="ABC_TRANSPORTER_1"/>
    <property type="match status" value="1"/>
</dbReference>
<evidence type="ECO:0000256" key="1">
    <source>
        <dbReference type="ARBA" id="ARBA00004202"/>
    </source>
</evidence>
<dbReference type="Gene3D" id="3.40.50.300">
    <property type="entry name" value="P-loop containing nucleotide triphosphate hydrolases"/>
    <property type="match status" value="1"/>
</dbReference>
<protein>
    <submittedName>
        <fullName evidence="10">ABC transporter ATP-binding protein</fullName>
    </submittedName>
</protein>
<dbReference type="SMART" id="SM00382">
    <property type="entry name" value="AAA"/>
    <property type="match status" value="1"/>
</dbReference>
<dbReference type="PANTHER" id="PTHR43553:SF24">
    <property type="entry name" value="ENERGY-COUPLING FACTOR TRANSPORTER ATP-BINDING PROTEIN ECFA1"/>
    <property type="match status" value="1"/>
</dbReference>
<keyword evidence="6 10" id="KW-0067">ATP-binding</keyword>
<evidence type="ECO:0000256" key="2">
    <source>
        <dbReference type="ARBA" id="ARBA00005417"/>
    </source>
</evidence>
<dbReference type="Proteomes" id="UP001254848">
    <property type="component" value="Unassembled WGS sequence"/>
</dbReference>
<keyword evidence="5" id="KW-0547">Nucleotide-binding</keyword>
<dbReference type="InterPro" id="IPR003593">
    <property type="entry name" value="AAA+_ATPase"/>
</dbReference>
<organism evidence="10 11">
    <name type="scientific">Anaeroselena agilis</name>
    <dbReference type="NCBI Taxonomy" id="3063788"/>
    <lineage>
        <taxon>Bacteria</taxon>
        <taxon>Bacillati</taxon>
        <taxon>Bacillota</taxon>
        <taxon>Negativicutes</taxon>
        <taxon>Acetonemataceae</taxon>
        <taxon>Anaeroselena</taxon>
    </lineage>
</organism>
<feature type="domain" description="ABC transporter" evidence="9">
    <location>
        <begin position="2"/>
        <end position="235"/>
    </location>
</feature>
<evidence type="ECO:0000313" key="11">
    <source>
        <dbReference type="Proteomes" id="UP001254848"/>
    </source>
</evidence>
<dbReference type="EMBL" id="JAUOZS010000001">
    <property type="protein sequence ID" value="MDT8903097.1"/>
    <property type="molecule type" value="Genomic_DNA"/>
</dbReference>
<dbReference type="InterPro" id="IPR027417">
    <property type="entry name" value="P-loop_NTPase"/>
</dbReference>
<dbReference type="PROSITE" id="PS50893">
    <property type="entry name" value="ABC_TRANSPORTER_2"/>
    <property type="match status" value="1"/>
</dbReference>
<dbReference type="CDD" id="cd03225">
    <property type="entry name" value="ABC_cobalt_CbiO_domain1"/>
    <property type="match status" value="1"/>
</dbReference>
<dbReference type="InterPro" id="IPR003439">
    <property type="entry name" value="ABC_transporter-like_ATP-bd"/>
</dbReference>
<accession>A0ABU3P227</accession>
<evidence type="ECO:0000256" key="3">
    <source>
        <dbReference type="ARBA" id="ARBA00022448"/>
    </source>
</evidence>
<keyword evidence="11" id="KW-1185">Reference proteome</keyword>
<name>A0ABU3P227_9FIRM</name>
<evidence type="ECO:0000256" key="6">
    <source>
        <dbReference type="ARBA" id="ARBA00022840"/>
    </source>
</evidence>
<evidence type="ECO:0000256" key="5">
    <source>
        <dbReference type="ARBA" id="ARBA00022741"/>
    </source>
</evidence>
<reference evidence="10 11" key="1">
    <citation type="submission" date="2023-07" db="EMBL/GenBank/DDBJ databases">
        <title>The novel representative of Negativicutes class, Anaeroselena agilis gen. nov. sp. nov.</title>
        <authorList>
            <person name="Prokofeva M.I."/>
            <person name="Elcheninov A.G."/>
            <person name="Klyukina A."/>
            <person name="Kublanov I.V."/>
            <person name="Frolov E.N."/>
            <person name="Podosokorskaya O.A."/>
        </authorList>
    </citation>
    <scope>NUCLEOTIDE SEQUENCE [LARGE SCALE GENOMIC DNA]</scope>
    <source>
        <strain evidence="10 11">4137-cl</strain>
    </source>
</reference>
<evidence type="ECO:0000256" key="8">
    <source>
        <dbReference type="ARBA" id="ARBA00023136"/>
    </source>
</evidence>
<keyword evidence="3" id="KW-0813">Transport</keyword>
<comment type="subcellular location">
    <subcellularLocation>
        <location evidence="1">Cell membrane</location>
        <topology evidence="1">Peripheral membrane protein</topology>
    </subcellularLocation>
</comment>
<comment type="caution">
    <text evidence="10">The sequence shown here is derived from an EMBL/GenBank/DDBJ whole genome shotgun (WGS) entry which is preliminary data.</text>
</comment>
<dbReference type="Pfam" id="PF00005">
    <property type="entry name" value="ABC_tran"/>
    <property type="match status" value="1"/>
</dbReference>
<evidence type="ECO:0000256" key="4">
    <source>
        <dbReference type="ARBA" id="ARBA00022475"/>
    </source>
</evidence>
<keyword evidence="7" id="KW-1278">Translocase</keyword>
<dbReference type="RefSeq" id="WP_413781558.1">
    <property type="nucleotide sequence ID" value="NZ_JAUOZS010000001.1"/>
</dbReference>
<proteinExistence type="inferred from homology"/>
<gene>
    <name evidence="10" type="ORF">Q4T40_17830</name>
</gene>
<evidence type="ECO:0000256" key="7">
    <source>
        <dbReference type="ARBA" id="ARBA00022967"/>
    </source>
</evidence>
<dbReference type="PANTHER" id="PTHR43553">
    <property type="entry name" value="HEAVY METAL TRANSPORTER"/>
    <property type="match status" value="1"/>
</dbReference>
<sequence length="274" mass="29063">MLEIENVSYCYKAGRYAVRDASLKVGEGEFVAIAGRNGSGKTTLTRLVMGLLRPAAGKIMLDGRETAGSATAVIARQVGYVFQNPDRQIFRDAVAEEVAYGPEQLGFSAGEVREAVAAALEATGLAALAAAYPRTLSKGQKQRLAIASALALSPRLLILDEPTSGQDAREKTALMELLTGLNAKGMAILLVTHDMELLARYAHRAVVMTAGRVVFDGGVRELFAGEADVSAWGLREPAAAKVARGLKDHGVMSGSVVPEELCGEICATRRRLYA</sequence>
<evidence type="ECO:0000259" key="9">
    <source>
        <dbReference type="PROSITE" id="PS50893"/>
    </source>
</evidence>
<keyword evidence="4" id="KW-1003">Cell membrane</keyword>
<comment type="similarity">
    <text evidence="2">Belongs to the ABC transporter superfamily.</text>
</comment>
<dbReference type="SUPFAM" id="SSF52540">
    <property type="entry name" value="P-loop containing nucleoside triphosphate hydrolases"/>
    <property type="match status" value="1"/>
</dbReference>
<keyword evidence="8" id="KW-0472">Membrane</keyword>
<dbReference type="InterPro" id="IPR050095">
    <property type="entry name" value="ECF_ABC_transporter_ATP-bd"/>
</dbReference>
<dbReference type="InterPro" id="IPR015856">
    <property type="entry name" value="ABC_transpr_CbiO/EcfA_su"/>
</dbReference>